<evidence type="ECO:0008006" key="4">
    <source>
        <dbReference type="Google" id="ProtNLM"/>
    </source>
</evidence>
<organism evidence="2 3">
    <name type="scientific">Batrachochytrium salamandrivorans</name>
    <dbReference type="NCBI Taxonomy" id="1357716"/>
    <lineage>
        <taxon>Eukaryota</taxon>
        <taxon>Fungi</taxon>
        <taxon>Fungi incertae sedis</taxon>
        <taxon>Chytridiomycota</taxon>
        <taxon>Chytridiomycota incertae sedis</taxon>
        <taxon>Chytridiomycetes</taxon>
        <taxon>Rhizophydiales</taxon>
        <taxon>Rhizophydiales incertae sedis</taxon>
        <taxon>Batrachochytrium</taxon>
    </lineage>
</organism>
<comment type="caution">
    <text evidence="2">The sequence shown here is derived from an EMBL/GenBank/DDBJ whole genome shotgun (WGS) entry which is preliminary data.</text>
</comment>
<keyword evidence="1" id="KW-0472">Membrane</keyword>
<gene>
    <name evidence="2" type="ORF">BASA50_011088</name>
</gene>
<protein>
    <recommendedName>
        <fullName evidence="4">CSC1/OSCA1-like 7TM region domain-containing protein</fullName>
    </recommendedName>
</protein>
<feature type="transmembrane region" description="Helical" evidence="1">
    <location>
        <begin position="313"/>
        <end position="333"/>
    </location>
</feature>
<evidence type="ECO:0000256" key="1">
    <source>
        <dbReference type="SAM" id="Phobius"/>
    </source>
</evidence>
<keyword evidence="3" id="KW-1185">Reference proteome</keyword>
<proteinExistence type="predicted"/>
<dbReference type="Proteomes" id="UP001648503">
    <property type="component" value="Unassembled WGS sequence"/>
</dbReference>
<keyword evidence="1" id="KW-0812">Transmembrane</keyword>
<keyword evidence="1" id="KW-1133">Transmembrane helix</keyword>
<evidence type="ECO:0000313" key="2">
    <source>
        <dbReference type="EMBL" id="KAH6587786.1"/>
    </source>
</evidence>
<feature type="transmembrane region" description="Helical" evidence="1">
    <location>
        <begin position="139"/>
        <end position="163"/>
    </location>
</feature>
<reference evidence="2 3" key="1">
    <citation type="submission" date="2021-02" db="EMBL/GenBank/DDBJ databases">
        <title>Variation within the Batrachochytrium salamandrivorans European outbreak.</title>
        <authorList>
            <person name="Kelly M."/>
            <person name="Pasmans F."/>
            <person name="Shea T.P."/>
            <person name="Munoz J.F."/>
            <person name="Carranza S."/>
            <person name="Cuomo C.A."/>
            <person name="Martel A."/>
        </authorList>
    </citation>
    <scope>NUCLEOTIDE SEQUENCE [LARGE SCALE GENOMIC DNA]</scope>
    <source>
        <strain evidence="2 3">AMFP18/2</strain>
    </source>
</reference>
<feature type="transmembrane region" description="Helical" evidence="1">
    <location>
        <begin position="12"/>
        <end position="35"/>
    </location>
</feature>
<dbReference type="EMBL" id="JAFCIX010000551">
    <property type="protein sequence ID" value="KAH6587786.1"/>
    <property type="molecule type" value="Genomic_DNA"/>
</dbReference>
<accession>A0ABQ8EWN1</accession>
<sequence>MGSQDMSDRIQFYMSLLSIVLVVPCYLFGCCTIATAPPPTRTTGFCIVRDNDKAPERQERSAFSDEPQIAGASMETVPASMEIVPANLEKAPATTQRTSGIGRSLSSLLTRGTARAPRKRSDDTKTSDMPFSQQIMRRWIFMLSPNAIIWFLNAAFLLALLAICSESLAHWSIAYNSQFDIQKSAFIWKTHIIVDYIKMLRRITQVLYFLTSVWIKHRLVRSLPGTSSGVVTWTTSITISTVAIVPNIPQLSGLSNLSRPMLDSIGVLMMGFCMSVLAWIYVYLSIRNIKAATLSYWNTIEIIRENRLLNRWLIVRPLILLGMLLLPLCLISVRKIPLSFPAYMAIIIVSDFLFEYQQIQKGLFAMLVREISLPIDVRRKLDQARNPDGSLPNDINWGDTLRDLPQDFEGVGDSPMFNHYDFGDADHTSLHTDLYPMPSGSFSDVDLISHGDSNDTDLNDIDHITPYSRHQTIVMSRSNS</sequence>
<feature type="transmembrane region" description="Helical" evidence="1">
    <location>
        <begin position="265"/>
        <end position="284"/>
    </location>
</feature>
<name>A0ABQ8EWN1_9FUNG</name>
<evidence type="ECO:0000313" key="3">
    <source>
        <dbReference type="Proteomes" id="UP001648503"/>
    </source>
</evidence>